<feature type="non-terminal residue" evidence="2">
    <location>
        <position position="55"/>
    </location>
</feature>
<protein>
    <submittedName>
        <fullName evidence="2">Uncharacterized protein</fullName>
    </submittedName>
</protein>
<evidence type="ECO:0000256" key="1">
    <source>
        <dbReference type="SAM" id="MobiDB-lite"/>
    </source>
</evidence>
<dbReference type="EMBL" id="BARS01010424">
    <property type="protein sequence ID" value="GAF93417.1"/>
    <property type="molecule type" value="Genomic_DNA"/>
</dbReference>
<accession>X0TZ57</accession>
<gene>
    <name evidence="2" type="ORF">S01H1_19326</name>
</gene>
<dbReference type="AlphaFoldDB" id="X0TZ57"/>
<name>X0TZ57_9ZZZZ</name>
<sequence>MFETFWRNDPPARQQARAARHSGKLPDGRRLWLSRRLDWPLQEIPFRARVATPRK</sequence>
<organism evidence="2">
    <name type="scientific">marine sediment metagenome</name>
    <dbReference type="NCBI Taxonomy" id="412755"/>
    <lineage>
        <taxon>unclassified sequences</taxon>
        <taxon>metagenomes</taxon>
        <taxon>ecological metagenomes</taxon>
    </lineage>
</organism>
<reference evidence="2" key="1">
    <citation type="journal article" date="2014" name="Front. Microbiol.">
        <title>High frequency of phylogenetically diverse reductive dehalogenase-homologous genes in deep subseafloor sedimentary metagenomes.</title>
        <authorList>
            <person name="Kawai M."/>
            <person name="Futagami T."/>
            <person name="Toyoda A."/>
            <person name="Takaki Y."/>
            <person name="Nishi S."/>
            <person name="Hori S."/>
            <person name="Arai W."/>
            <person name="Tsubouchi T."/>
            <person name="Morono Y."/>
            <person name="Uchiyama I."/>
            <person name="Ito T."/>
            <person name="Fujiyama A."/>
            <person name="Inagaki F."/>
            <person name="Takami H."/>
        </authorList>
    </citation>
    <scope>NUCLEOTIDE SEQUENCE</scope>
    <source>
        <strain evidence="2">Expedition CK06-06</strain>
    </source>
</reference>
<feature type="region of interest" description="Disordered" evidence="1">
    <location>
        <begin position="1"/>
        <end position="24"/>
    </location>
</feature>
<evidence type="ECO:0000313" key="2">
    <source>
        <dbReference type="EMBL" id="GAF93417.1"/>
    </source>
</evidence>
<proteinExistence type="predicted"/>
<comment type="caution">
    <text evidence="2">The sequence shown here is derived from an EMBL/GenBank/DDBJ whole genome shotgun (WGS) entry which is preliminary data.</text>
</comment>